<dbReference type="AlphaFoldDB" id="A0A822ZVV6"/>
<protein>
    <submittedName>
        <fullName evidence="1">Uncharacterized protein</fullName>
    </submittedName>
</protein>
<proteinExistence type="predicted"/>
<keyword evidence="2" id="KW-1185">Reference proteome</keyword>
<organism evidence="1 2">
    <name type="scientific">Nelumbo nucifera</name>
    <name type="common">Sacred lotus</name>
    <dbReference type="NCBI Taxonomy" id="4432"/>
    <lineage>
        <taxon>Eukaryota</taxon>
        <taxon>Viridiplantae</taxon>
        <taxon>Streptophyta</taxon>
        <taxon>Embryophyta</taxon>
        <taxon>Tracheophyta</taxon>
        <taxon>Spermatophyta</taxon>
        <taxon>Magnoliopsida</taxon>
        <taxon>Proteales</taxon>
        <taxon>Nelumbonaceae</taxon>
        <taxon>Nelumbo</taxon>
    </lineage>
</organism>
<dbReference type="Proteomes" id="UP000607653">
    <property type="component" value="Unassembled WGS sequence"/>
</dbReference>
<sequence>MKQKIKFKLTLKFGRSIYRPIHLQLMYMYDEMQVVLETDQATGEDAREGIELANEAEIEGIGCDETDADIDNDALTPVFISDGTQLVPTQSKATSSTSMKKMAIRQNLMMSF</sequence>
<evidence type="ECO:0000313" key="1">
    <source>
        <dbReference type="EMBL" id="DAD47026.1"/>
    </source>
</evidence>
<name>A0A822ZVV6_NELNU</name>
<gene>
    <name evidence="1" type="ORF">HUJ06_016963</name>
</gene>
<comment type="caution">
    <text evidence="1">The sequence shown here is derived from an EMBL/GenBank/DDBJ whole genome shotgun (WGS) entry which is preliminary data.</text>
</comment>
<dbReference type="EMBL" id="DUZY01000008">
    <property type="protein sequence ID" value="DAD47026.1"/>
    <property type="molecule type" value="Genomic_DNA"/>
</dbReference>
<evidence type="ECO:0000313" key="2">
    <source>
        <dbReference type="Proteomes" id="UP000607653"/>
    </source>
</evidence>
<reference evidence="1 2" key="1">
    <citation type="journal article" date="2020" name="Mol. Biol. Evol.">
        <title>Distinct Expression and Methylation Patterns for Genes with Different Fates following a Single Whole-Genome Duplication in Flowering Plants.</title>
        <authorList>
            <person name="Shi T."/>
            <person name="Rahmani R.S."/>
            <person name="Gugger P.F."/>
            <person name="Wang M."/>
            <person name="Li H."/>
            <person name="Zhang Y."/>
            <person name="Li Z."/>
            <person name="Wang Q."/>
            <person name="Van de Peer Y."/>
            <person name="Marchal K."/>
            <person name="Chen J."/>
        </authorList>
    </citation>
    <scope>NUCLEOTIDE SEQUENCE [LARGE SCALE GENOMIC DNA]</scope>
    <source>
        <tissue evidence="1">Leaf</tissue>
    </source>
</reference>
<accession>A0A822ZVV6</accession>